<dbReference type="EC" id="2.7.3.9" evidence="6 17"/>
<evidence type="ECO:0000256" key="6">
    <source>
        <dbReference type="ARBA" id="ARBA00012232"/>
    </source>
</evidence>
<evidence type="ECO:0000256" key="19">
    <source>
        <dbReference type="PIRSR" id="PIRSR000732-2"/>
    </source>
</evidence>
<dbReference type="Pfam" id="PF00391">
    <property type="entry name" value="PEP-utilizers"/>
    <property type="match status" value="1"/>
</dbReference>
<dbReference type="InterPro" id="IPR015813">
    <property type="entry name" value="Pyrv/PenolPyrv_kinase-like_dom"/>
</dbReference>
<feature type="binding site" evidence="19">
    <location>
        <position position="332"/>
    </location>
    <ligand>
        <name>phosphoenolpyruvate</name>
        <dbReference type="ChEBI" id="CHEBI:58702"/>
    </ligand>
</feature>
<evidence type="ECO:0000256" key="12">
    <source>
        <dbReference type="ARBA" id="ARBA00022683"/>
    </source>
</evidence>
<feature type="domain" description="PEP-utilising enzyme C-terminal" evidence="22">
    <location>
        <begin position="253"/>
        <end position="539"/>
    </location>
</feature>
<evidence type="ECO:0000256" key="16">
    <source>
        <dbReference type="ARBA" id="ARBA00033235"/>
    </source>
</evidence>
<evidence type="ECO:0000256" key="15">
    <source>
        <dbReference type="ARBA" id="ARBA00022842"/>
    </source>
</evidence>
<comment type="catalytic activity">
    <reaction evidence="1 17">
        <text>L-histidyl-[protein] + phosphoenolpyruvate = N(pros)-phospho-L-histidyl-[protein] + pyruvate</text>
        <dbReference type="Rhea" id="RHEA:23880"/>
        <dbReference type="Rhea" id="RHEA-COMP:9745"/>
        <dbReference type="Rhea" id="RHEA-COMP:9746"/>
        <dbReference type="ChEBI" id="CHEBI:15361"/>
        <dbReference type="ChEBI" id="CHEBI:29979"/>
        <dbReference type="ChEBI" id="CHEBI:58702"/>
        <dbReference type="ChEBI" id="CHEBI:64837"/>
        <dbReference type="EC" id="2.7.3.9"/>
    </reaction>
</comment>
<keyword evidence="15 17" id="KW-0460">Magnesium</keyword>
<proteinExistence type="inferred from homology"/>
<feature type="domain" description="PEP-utilising enzyme mobile" evidence="21">
    <location>
        <begin position="153"/>
        <end position="225"/>
    </location>
</feature>
<dbReference type="PANTHER" id="PTHR46244">
    <property type="entry name" value="PHOSPHOENOLPYRUVATE-PROTEIN PHOSPHOTRANSFERASE"/>
    <property type="match status" value="1"/>
</dbReference>
<comment type="cofactor">
    <cofactor evidence="2 17 20">
        <name>Mg(2+)</name>
        <dbReference type="ChEBI" id="CHEBI:18420"/>
    </cofactor>
</comment>
<keyword evidence="24" id="KW-0670">Pyruvate</keyword>
<dbReference type="GO" id="GO:0016301">
    <property type="term" value="F:kinase activity"/>
    <property type="evidence" value="ECO:0007669"/>
    <property type="project" value="UniProtKB-KW"/>
</dbReference>
<dbReference type="KEGG" id="caml:H6X83_00415"/>
<keyword evidence="13 17" id="KW-0479">Metal-binding</keyword>
<dbReference type="InterPro" id="IPR036637">
    <property type="entry name" value="Phosphohistidine_dom_sf"/>
</dbReference>
<evidence type="ECO:0000256" key="14">
    <source>
        <dbReference type="ARBA" id="ARBA00022777"/>
    </source>
</evidence>
<evidence type="ECO:0000256" key="3">
    <source>
        <dbReference type="ARBA" id="ARBA00002728"/>
    </source>
</evidence>
<feature type="active site" description="Tele-phosphohistidine intermediate" evidence="18">
    <location>
        <position position="189"/>
    </location>
</feature>
<keyword evidence="8 17" id="KW-0813">Transport</keyword>
<feature type="binding site" evidence="19">
    <location>
        <begin position="454"/>
        <end position="455"/>
    </location>
    <ligand>
        <name>phosphoenolpyruvate</name>
        <dbReference type="ChEBI" id="CHEBI:58702"/>
    </ligand>
</feature>
<keyword evidence="12 17" id="KW-0598">Phosphotransferase system</keyword>
<comment type="similarity">
    <text evidence="5 17">Belongs to the PEP-utilizing enzyme family.</text>
</comment>
<feature type="binding site" evidence="20">
    <location>
        <position position="431"/>
    </location>
    <ligand>
        <name>Mg(2+)</name>
        <dbReference type="ChEBI" id="CHEBI:18420"/>
    </ligand>
</feature>
<evidence type="ECO:0000256" key="10">
    <source>
        <dbReference type="ARBA" id="ARBA00022597"/>
    </source>
</evidence>
<dbReference type="SUPFAM" id="SSF47831">
    <property type="entry name" value="Enzyme I of the PEP:sugar phosphotransferase system HPr-binding (sub)domain"/>
    <property type="match status" value="1"/>
</dbReference>
<gene>
    <name evidence="24" type="primary">ptsP</name>
    <name evidence="24" type="ORF">H6X83_00415</name>
</gene>
<evidence type="ECO:0000259" key="22">
    <source>
        <dbReference type="Pfam" id="PF02896"/>
    </source>
</evidence>
<dbReference type="EMBL" id="CP060696">
    <property type="protein sequence ID" value="QNO18171.1"/>
    <property type="molecule type" value="Genomic_DNA"/>
</dbReference>
<dbReference type="Proteomes" id="UP000516046">
    <property type="component" value="Chromosome"/>
</dbReference>
<evidence type="ECO:0000256" key="1">
    <source>
        <dbReference type="ARBA" id="ARBA00000683"/>
    </source>
</evidence>
<evidence type="ECO:0000256" key="2">
    <source>
        <dbReference type="ARBA" id="ARBA00001946"/>
    </source>
</evidence>
<evidence type="ECO:0000313" key="25">
    <source>
        <dbReference type="Proteomes" id="UP000516046"/>
    </source>
</evidence>
<dbReference type="InterPro" id="IPR006318">
    <property type="entry name" value="PTS_EI-like"/>
</dbReference>
<keyword evidence="9 17" id="KW-0963">Cytoplasm</keyword>
<comment type="subcellular location">
    <subcellularLocation>
        <location evidence="4 17">Cytoplasm</location>
    </subcellularLocation>
</comment>
<dbReference type="InterPro" id="IPR036618">
    <property type="entry name" value="PtsI_HPr-bd_sf"/>
</dbReference>
<evidence type="ECO:0000256" key="4">
    <source>
        <dbReference type="ARBA" id="ARBA00004496"/>
    </source>
</evidence>
<dbReference type="PROSITE" id="PS00742">
    <property type="entry name" value="PEP_ENZYMES_2"/>
    <property type="match status" value="1"/>
</dbReference>
<dbReference type="GO" id="GO:0008965">
    <property type="term" value="F:phosphoenolpyruvate-protein phosphotransferase activity"/>
    <property type="evidence" value="ECO:0007669"/>
    <property type="project" value="UniProtKB-EC"/>
</dbReference>
<evidence type="ECO:0000256" key="9">
    <source>
        <dbReference type="ARBA" id="ARBA00022490"/>
    </source>
</evidence>
<dbReference type="InterPro" id="IPR023151">
    <property type="entry name" value="PEP_util_CS"/>
</dbReference>
<evidence type="ECO:0000259" key="21">
    <source>
        <dbReference type="Pfam" id="PF00391"/>
    </source>
</evidence>
<dbReference type="InterPro" id="IPR000121">
    <property type="entry name" value="PEP_util_C"/>
</dbReference>
<feature type="binding site" evidence="19">
    <location>
        <position position="465"/>
    </location>
    <ligand>
        <name>phosphoenolpyruvate</name>
        <dbReference type="ChEBI" id="CHEBI:58702"/>
    </ligand>
</feature>
<keyword evidence="25" id="KW-1185">Reference proteome</keyword>
<dbReference type="GO" id="GO:0005737">
    <property type="term" value="C:cytoplasm"/>
    <property type="evidence" value="ECO:0007669"/>
    <property type="project" value="UniProtKB-SubCell"/>
</dbReference>
<evidence type="ECO:0000256" key="13">
    <source>
        <dbReference type="ARBA" id="ARBA00022723"/>
    </source>
</evidence>
<feature type="binding site" evidence="20">
    <location>
        <position position="455"/>
    </location>
    <ligand>
        <name>Mg(2+)</name>
        <dbReference type="ChEBI" id="CHEBI:18420"/>
    </ligand>
</feature>
<keyword evidence="10 17" id="KW-0762">Sugar transport</keyword>
<dbReference type="Gene3D" id="3.50.30.10">
    <property type="entry name" value="Phosphohistidine domain"/>
    <property type="match status" value="1"/>
</dbReference>
<dbReference type="InterPro" id="IPR008731">
    <property type="entry name" value="PTS_EIN"/>
</dbReference>
<dbReference type="Gene3D" id="3.20.20.60">
    <property type="entry name" value="Phosphoenolpyruvate-binding domains"/>
    <property type="match status" value="1"/>
</dbReference>
<dbReference type="Pfam" id="PF02896">
    <property type="entry name" value="PEP-utilizers_C"/>
    <property type="match status" value="1"/>
</dbReference>
<dbReference type="NCBIfam" id="TIGR01417">
    <property type="entry name" value="PTS_I_fam"/>
    <property type="match status" value="1"/>
</dbReference>
<feature type="binding site" evidence="19">
    <location>
        <position position="296"/>
    </location>
    <ligand>
        <name>phosphoenolpyruvate</name>
        <dbReference type="ChEBI" id="CHEBI:58702"/>
    </ligand>
</feature>
<reference evidence="24 25" key="1">
    <citation type="submission" date="2020-08" db="EMBL/GenBank/DDBJ databases">
        <authorList>
            <person name="Ren C."/>
            <person name="Gu Y."/>
            <person name="Xu Y."/>
        </authorList>
    </citation>
    <scope>NUCLEOTIDE SEQUENCE [LARGE SCALE GENOMIC DNA]</scope>
    <source>
        <strain evidence="24 25">LBM18003</strain>
    </source>
</reference>
<dbReference type="PANTHER" id="PTHR46244:SF3">
    <property type="entry name" value="PHOSPHOENOLPYRUVATE-PROTEIN PHOSPHOTRANSFERASE"/>
    <property type="match status" value="1"/>
</dbReference>
<evidence type="ECO:0000256" key="11">
    <source>
        <dbReference type="ARBA" id="ARBA00022679"/>
    </source>
</evidence>
<evidence type="ECO:0000256" key="7">
    <source>
        <dbReference type="ARBA" id="ARBA00016544"/>
    </source>
</evidence>
<evidence type="ECO:0000256" key="18">
    <source>
        <dbReference type="PIRSR" id="PIRSR000732-1"/>
    </source>
</evidence>
<dbReference type="Pfam" id="PF05524">
    <property type="entry name" value="PEP-utilisers_N"/>
    <property type="match status" value="1"/>
</dbReference>
<accession>A0A7G9WHK9</accession>
<evidence type="ECO:0000256" key="5">
    <source>
        <dbReference type="ARBA" id="ARBA00007837"/>
    </source>
</evidence>
<keyword evidence="14 17" id="KW-0418">Kinase</keyword>
<feature type="active site" description="Proton donor" evidence="18">
    <location>
        <position position="502"/>
    </location>
</feature>
<dbReference type="InterPro" id="IPR008279">
    <property type="entry name" value="PEP-util_enz_mobile_dom"/>
</dbReference>
<dbReference type="AlphaFoldDB" id="A0A7G9WHK9"/>
<dbReference type="PRINTS" id="PR01736">
    <property type="entry name" value="PHPHTRNFRASE"/>
</dbReference>
<organism evidence="24 25">
    <name type="scientific">Caproicibacterium amylolyticum</name>
    <dbReference type="NCBI Taxonomy" id="2766537"/>
    <lineage>
        <taxon>Bacteria</taxon>
        <taxon>Bacillati</taxon>
        <taxon>Bacillota</taxon>
        <taxon>Clostridia</taxon>
        <taxon>Eubacteriales</taxon>
        <taxon>Oscillospiraceae</taxon>
        <taxon>Caproicibacterium</taxon>
    </lineage>
</organism>
<keyword evidence="11 17" id="KW-0808">Transferase</keyword>
<dbReference type="InterPro" id="IPR040442">
    <property type="entry name" value="Pyrv_kinase-like_dom_sf"/>
</dbReference>
<evidence type="ECO:0000256" key="20">
    <source>
        <dbReference type="PIRSR" id="PIRSR000732-3"/>
    </source>
</evidence>
<evidence type="ECO:0000259" key="23">
    <source>
        <dbReference type="Pfam" id="PF05524"/>
    </source>
</evidence>
<protein>
    <recommendedName>
        <fullName evidence="7 17">Phosphoenolpyruvate-protein phosphotransferase</fullName>
        <ecNumber evidence="6 17">2.7.3.9</ecNumber>
    </recommendedName>
    <alternativeName>
        <fullName evidence="16 17">Phosphotransferase system, enzyme I</fullName>
    </alternativeName>
</protein>
<evidence type="ECO:0000256" key="17">
    <source>
        <dbReference type="PIRNR" id="PIRNR000732"/>
    </source>
</evidence>
<name>A0A7G9WHK9_9FIRM</name>
<dbReference type="Gene3D" id="1.10.274.10">
    <property type="entry name" value="PtsI, HPr-binding domain"/>
    <property type="match status" value="1"/>
</dbReference>
<feature type="domain" description="Phosphotransferase system enzyme I N-terminal" evidence="23">
    <location>
        <begin position="5"/>
        <end position="126"/>
    </location>
</feature>
<dbReference type="InterPro" id="IPR050499">
    <property type="entry name" value="PEP-utilizing_PTS_enzyme"/>
</dbReference>
<evidence type="ECO:0000313" key="24">
    <source>
        <dbReference type="EMBL" id="QNO18171.1"/>
    </source>
</evidence>
<comment type="function">
    <text evidence="3 17">General (non sugar-specific) component of the phosphoenolpyruvate-dependent sugar phosphotransferase system (sugar PTS). This major carbohydrate active-transport system catalyzes the phosphorylation of incoming sugar substrates concomitantly with their translocation across the cell membrane. Enzyme I transfers the phosphoryl group from phosphoenolpyruvate (PEP) to the phosphoryl carrier protein (HPr).</text>
</comment>
<sequence length="556" mass="60791">MKKFHGIGASAGIAMGRLVWYRKAETAVKKQPAGDSQEELSRFQAAQTQAGSALDALYLQSMKRIGEKDSMIFQIHKMMLEDEDFTDAVAAKIQQEHVSAEYAVWQTGQEFAQRFASMDSEYMRGRKTDVLDIAQRLVRCLSPKAPAATFCLTEPSVLIANDLTPSETVQLDKSNVLAIVTLNGSKTSHSAILARTMGIPAVMGLKGTAGELPDTAFVVVDGTSGELILEPDAQTRGLYEKKQAAYVQHKQLLQRLLNSKIITADDRIMEVNANIGHPADADSALENGADGIGLFRSEFLFMERDTLPDEETQFEAYRQVLQKMGSKPVIVRTFDIGADKQVPYLNLPKEENPALGCRAIRICLDRRELFKTQLRALLRASAFGSLKIMFPMIISSEELNTAKGILEEAKAELSAESVAFSPDLKVGIMVETPSAAIMSDELAKHCDFFSVGTNDLTQYTLAADRMNSKLAGVYNQRSPAVLRLIHMAAENAHKAGIPIGICGESAADRTLTDFYLKIGIDELSVAPSSVLELKEALQQSIDVCKGKDSTKNVTVS</sequence>
<dbReference type="GO" id="GO:0009401">
    <property type="term" value="P:phosphoenolpyruvate-dependent sugar phosphotransferase system"/>
    <property type="evidence" value="ECO:0007669"/>
    <property type="project" value="UniProtKB-KW"/>
</dbReference>
<dbReference type="RefSeq" id="WP_212507235.1">
    <property type="nucleotide sequence ID" value="NZ_CP060696.1"/>
</dbReference>
<evidence type="ECO:0000256" key="8">
    <source>
        <dbReference type="ARBA" id="ARBA00022448"/>
    </source>
</evidence>
<dbReference type="InterPro" id="IPR024692">
    <property type="entry name" value="PTS_EI"/>
</dbReference>
<dbReference type="SUPFAM" id="SSF52009">
    <property type="entry name" value="Phosphohistidine domain"/>
    <property type="match status" value="1"/>
</dbReference>
<dbReference type="PIRSF" id="PIRSF000732">
    <property type="entry name" value="PTS_enzyme_I"/>
    <property type="match status" value="1"/>
</dbReference>
<dbReference type="GO" id="GO:0046872">
    <property type="term" value="F:metal ion binding"/>
    <property type="evidence" value="ECO:0007669"/>
    <property type="project" value="UniProtKB-KW"/>
</dbReference>
<dbReference type="SUPFAM" id="SSF51621">
    <property type="entry name" value="Phosphoenolpyruvate/pyruvate domain"/>
    <property type="match status" value="1"/>
</dbReference>